<dbReference type="Proteomes" id="UP000030747">
    <property type="component" value="Unassembled WGS sequence"/>
</dbReference>
<dbReference type="OrthoDB" id="347808at2759"/>
<evidence type="ECO:0000313" key="2">
    <source>
        <dbReference type="EMBL" id="CDJ38580.1"/>
    </source>
</evidence>
<name>U6KKL7_EIMTE</name>
<reference evidence="2" key="1">
    <citation type="submission" date="2013-10" db="EMBL/GenBank/DDBJ databases">
        <title>Genomic analysis of the causative agents of coccidiosis in chickens.</title>
        <authorList>
            <person name="Reid A.J."/>
            <person name="Blake D."/>
            <person name="Billington K."/>
            <person name="Browne H."/>
            <person name="Dunn M."/>
            <person name="Hung S."/>
            <person name="Kawahara F."/>
            <person name="Miranda-Saavedra D."/>
            <person name="Mourier T."/>
            <person name="Nagra H."/>
            <person name="Otto T.D."/>
            <person name="Rawlings N."/>
            <person name="Sanchez A."/>
            <person name="Sanders M."/>
            <person name="Subramaniam C."/>
            <person name="Tay Y."/>
            <person name="Dear P."/>
            <person name="Doerig C."/>
            <person name="Gruber A."/>
            <person name="Parkinson J."/>
            <person name="Shirley M."/>
            <person name="Wan K.L."/>
            <person name="Berriman M."/>
            <person name="Tomley F."/>
            <person name="Pain A."/>
        </authorList>
    </citation>
    <scope>NUCLEOTIDE SEQUENCE [LARGE SCALE GENOMIC DNA]</scope>
    <source>
        <strain evidence="2">Houghton</strain>
    </source>
</reference>
<evidence type="ECO:0000259" key="1">
    <source>
        <dbReference type="PROSITE" id="PS51194"/>
    </source>
</evidence>
<evidence type="ECO:0000313" key="3">
    <source>
        <dbReference type="Proteomes" id="UP000030747"/>
    </source>
</evidence>
<protein>
    <submittedName>
        <fullName evidence="2">Helicase conserved C-terminal domain-containing protein, putative</fullName>
    </submittedName>
</protein>
<dbReference type="Gene3D" id="3.40.50.300">
    <property type="entry name" value="P-loop containing nucleotide triphosphate hydrolases"/>
    <property type="match status" value="1"/>
</dbReference>
<dbReference type="InterPro" id="IPR027417">
    <property type="entry name" value="P-loop_NTPase"/>
</dbReference>
<dbReference type="VEuPathDB" id="ToxoDB:ETH_00043335"/>
<dbReference type="EMBL" id="HG673977">
    <property type="protein sequence ID" value="CDJ38580.1"/>
    <property type="molecule type" value="Genomic_DNA"/>
</dbReference>
<dbReference type="VEuPathDB" id="ToxoDB:ETH2_0417600"/>
<dbReference type="GO" id="GO:0004386">
    <property type="term" value="F:helicase activity"/>
    <property type="evidence" value="ECO:0007669"/>
    <property type="project" value="UniProtKB-KW"/>
</dbReference>
<dbReference type="GeneID" id="25257706"/>
<feature type="domain" description="Helicase C-terminal" evidence="1">
    <location>
        <begin position="1"/>
        <end position="89"/>
    </location>
</feature>
<gene>
    <name evidence="2" type="ORF">ETH_00043335</name>
</gene>
<keyword evidence="2" id="KW-0347">Helicase</keyword>
<dbReference type="Pfam" id="PF00271">
    <property type="entry name" value="Helicase_C"/>
    <property type="match status" value="1"/>
</dbReference>
<accession>U6KKL7</accession>
<dbReference type="RefSeq" id="XP_013229418.1">
    <property type="nucleotide sequence ID" value="XM_013373964.1"/>
</dbReference>
<keyword evidence="2" id="KW-0067">ATP-binding</keyword>
<dbReference type="PROSITE" id="PS51194">
    <property type="entry name" value="HELICASE_CTER"/>
    <property type="match status" value="1"/>
</dbReference>
<dbReference type="AlphaFoldDB" id="U6KKL7"/>
<organism evidence="2 3">
    <name type="scientific">Eimeria tenella</name>
    <name type="common">Coccidian parasite</name>
    <dbReference type="NCBI Taxonomy" id="5802"/>
    <lineage>
        <taxon>Eukaryota</taxon>
        <taxon>Sar</taxon>
        <taxon>Alveolata</taxon>
        <taxon>Apicomplexa</taxon>
        <taxon>Conoidasida</taxon>
        <taxon>Coccidia</taxon>
        <taxon>Eucoccidiorida</taxon>
        <taxon>Eimeriorina</taxon>
        <taxon>Eimeriidae</taxon>
        <taxon>Eimeria</taxon>
    </lineage>
</organism>
<keyword evidence="3" id="KW-1185">Reference proteome</keyword>
<reference evidence="2" key="2">
    <citation type="submission" date="2013-10" db="EMBL/GenBank/DDBJ databases">
        <authorList>
            <person name="Aslett M."/>
        </authorList>
    </citation>
    <scope>NUCLEOTIDE SEQUENCE [LARGE SCALE GENOMIC DNA]</scope>
    <source>
        <strain evidence="2">Houghton</strain>
    </source>
</reference>
<keyword evidence="2" id="KW-0547">Nucleotide-binding</keyword>
<keyword evidence="2" id="KW-0378">Hydrolase</keyword>
<dbReference type="InterPro" id="IPR001650">
    <property type="entry name" value="Helicase_C-like"/>
</dbReference>
<sequence length="89" mass="9690">MGTWPRGAPLPQLWALHSGLSAEKRLAVVNAFKSSSKQQQQQQQQQLKVLFCTDVAAVGVQLGTPALALQIGAPKDPDLYIQRVSRAPR</sequence>
<proteinExistence type="predicted"/>
<dbReference type="SUPFAM" id="SSF52540">
    <property type="entry name" value="P-loop containing nucleoside triphosphate hydrolases"/>
    <property type="match status" value="1"/>
</dbReference>